<dbReference type="NCBIfam" id="TIGR03160">
    <property type="entry name" value="cobT_DBIPRT"/>
    <property type="match status" value="1"/>
</dbReference>
<dbReference type="InterPro" id="IPR017846">
    <property type="entry name" value="Nict_dMeBzImd_PRibTrfase_bact"/>
</dbReference>
<dbReference type="Gene3D" id="1.10.1610.10">
    <property type="match status" value="1"/>
</dbReference>
<dbReference type="GO" id="GO:0008939">
    <property type="term" value="F:nicotinate-nucleotide-dimethylbenzimidazole phosphoribosyltransferase activity"/>
    <property type="evidence" value="ECO:0007669"/>
    <property type="project" value="UniProtKB-UniRule"/>
</dbReference>
<dbReference type="PANTHER" id="PTHR43463">
    <property type="entry name" value="NICOTINATE-NUCLEOTIDE--DIMETHYLBENZIMIDAZOLE PHOSPHORIBOSYLTRANSFERASE"/>
    <property type="match status" value="1"/>
</dbReference>
<comment type="catalytic activity">
    <reaction evidence="9 10">
        <text>5,6-dimethylbenzimidazole + nicotinate beta-D-ribonucleotide = alpha-ribazole 5'-phosphate + nicotinate + H(+)</text>
        <dbReference type="Rhea" id="RHEA:11196"/>
        <dbReference type="ChEBI" id="CHEBI:15378"/>
        <dbReference type="ChEBI" id="CHEBI:15890"/>
        <dbReference type="ChEBI" id="CHEBI:32544"/>
        <dbReference type="ChEBI" id="CHEBI:57502"/>
        <dbReference type="ChEBI" id="CHEBI:57918"/>
        <dbReference type="EC" id="2.4.2.21"/>
    </reaction>
</comment>
<evidence type="ECO:0000256" key="5">
    <source>
        <dbReference type="ARBA" id="ARBA00022573"/>
    </source>
</evidence>
<reference evidence="11 12" key="1">
    <citation type="submission" date="2013-09" db="EMBL/GenBank/DDBJ databases">
        <title>Genome sequencing of Phaeobacter antarcticus sp. nov. SM1211.</title>
        <authorList>
            <person name="Zhang X.-Y."/>
            <person name="Liu C."/>
            <person name="Chen X.-L."/>
            <person name="Xie B.-B."/>
            <person name="Qin Q.-L."/>
            <person name="Rong J.-C."/>
            <person name="Zhang Y.-Z."/>
        </authorList>
    </citation>
    <scope>NUCLEOTIDE SEQUENCE [LARGE SCALE GENOMIC DNA]</scope>
    <source>
        <strain evidence="11 12">SM1211</strain>
    </source>
</reference>
<dbReference type="FunFam" id="3.40.50.10210:FF:000001">
    <property type="entry name" value="Nicotinate-nucleotide--dimethylbenzimidazole phosphoribosyltransferase"/>
    <property type="match status" value="1"/>
</dbReference>
<keyword evidence="6 10" id="KW-0328">Glycosyltransferase</keyword>
<dbReference type="GO" id="GO:0009236">
    <property type="term" value="P:cobalamin biosynthetic process"/>
    <property type="evidence" value="ECO:0007669"/>
    <property type="project" value="UniProtKB-UniRule"/>
</dbReference>
<keyword evidence="7 10" id="KW-0808">Transferase</keyword>
<dbReference type="CDD" id="cd02439">
    <property type="entry name" value="DMB-PRT_CobT"/>
    <property type="match status" value="1"/>
</dbReference>
<comment type="pathway">
    <text evidence="1 10">Nucleoside biosynthesis; alpha-ribazole biosynthesis; alpha-ribazole from 5,6-dimethylbenzimidazole: step 1/2.</text>
</comment>
<name>A0A2G8RCN4_9RHOB</name>
<evidence type="ECO:0000313" key="11">
    <source>
        <dbReference type="EMBL" id="PIL19319.1"/>
    </source>
</evidence>
<accession>A0A2G8RCN4</accession>
<dbReference type="EMBL" id="AWWI01000100">
    <property type="protein sequence ID" value="PIL19319.1"/>
    <property type="molecule type" value="Genomic_DNA"/>
</dbReference>
<dbReference type="SUPFAM" id="SSF52733">
    <property type="entry name" value="Nicotinate mononucleotide:5,6-dimethylbenzimidazole phosphoribosyltransferase (CobT)"/>
    <property type="match status" value="1"/>
</dbReference>
<dbReference type="InterPro" id="IPR003200">
    <property type="entry name" value="Nict_dMeBzImd_PRibTrfase"/>
</dbReference>
<evidence type="ECO:0000256" key="3">
    <source>
        <dbReference type="ARBA" id="ARBA00011991"/>
    </source>
</evidence>
<evidence type="ECO:0000256" key="7">
    <source>
        <dbReference type="ARBA" id="ARBA00022679"/>
    </source>
</evidence>
<dbReference type="Proteomes" id="UP000231259">
    <property type="component" value="Unassembled WGS sequence"/>
</dbReference>
<dbReference type="NCBIfam" id="NF000996">
    <property type="entry name" value="PRK00105.1"/>
    <property type="match status" value="1"/>
</dbReference>
<dbReference type="PANTHER" id="PTHR43463:SF1">
    <property type="entry name" value="NICOTINATE-NUCLEOTIDE--DIMETHYLBENZIMIDAZOLE PHOSPHORIBOSYLTRANSFERASE"/>
    <property type="match status" value="1"/>
</dbReference>
<dbReference type="Pfam" id="PF02277">
    <property type="entry name" value="DBI_PRT"/>
    <property type="match status" value="1"/>
</dbReference>
<evidence type="ECO:0000256" key="8">
    <source>
        <dbReference type="ARBA" id="ARBA00030686"/>
    </source>
</evidence>
<evidence type="ECO:0000256" key="9">
    <source>
        <dbReference type="ARBA" id="ARBA00047340"/>
    </source>
</evidence>
<dbReference type="EC" id="2.4.2.21" evidence="3 10"/>
<comment type="caution">
    <text evidence="11">The sequence shown here is derived from an EMBL/GenBank/DDBJ whole genome shotgun (WGS) entry which is preliminary data.</text>
</comment>
<keyword evidence="12" id="KW-1185">Reference proteome</keyword>
<evidence type="ECO:0000256" key="4">
    <source>
        <dbReference type="ARBA" id="ARBA00015486"/>
    </source>
</evidence>
<dbReference type="InterPro" id="IPR036087">
    <property type="entry name" value="Nict_dMeBzImd_PRibTrfase_sf"/>
</dbReference>
<organism evidence="11 12">
    <name type="scientific">Puniceibacterium antarcticum</name>
    <dbReference type="NCBI Taxonomy" id="1206336"/>
    <lineage>
        <taxon>Bacteria</taxon>
        <taxon>Pseudomonadati</taxon>
        <taxon>Pseudomonadota</taxon>
        <taxon>Alphaproteobacteria</taxon>
        <taxon>Rhodobacterales</taxon>
        <taxon>Paracoccaceae</taxon>
        <taxon>Puniceibacterium</taxon>
    </lineage>
</organism>
<evidence type="ECO:0000256" key="10">
    <source>
        <dbReference type="HAMAP-Rule" id="MF_00230"/>
    </source>
</evidence>
<proteinExistence type="inferred from homology"/>
<evidence type="ECO:0000256" key="1">
    <source>
        <dbReference type="ARBA" id="ARBA00005049"/>
    </source>
</evidence>
<evidence type="ECO:0000256" key="2">
    <source>
        <dbReference type="ARBA" id="ARBA00007110"/>
    </source>
</evidence>
<sequence length="350" mass="36396">MVERRASPGYAFGMNTDHISEFDSALRRKLDTKTKPQGSLGRIEDIAAQVARLQRRLDPVMKRCALILFAADHGIAEEGLSAYPQAVTRQMVANFASGGAAANVFARAQGMDLRVINAGVIGGAFDMLEVEEHAIAEGTANFLTGPAMTAAQAQEALYIGEHFGTCGTHDATAFGEMGIGNTSAASVMAHKLTGLPLDVLVGRGTGLAPEGLARKLSVLERAAARTGALTPRAVLEHYGGFEIVMMTGAMLGAARAKRIVLVDGFIATVAAMAACALDPSVRAAMIFAHRSDEAGHSAVLETMDASPLLDLNMRLGEGSGAALAWPLLSASVAMLNEMASFEDAGVSGPA</sequence>
<evidence type="ECO:0000256" key="6">
    <source>
        <dbReference type="ARBA" id="ARBA00022676"/>
    </source>
</evidence>
<evidence type="ECO:0000313" key="12">
    <source>
        <dbReference type="Proteomes" id="UP000231259"/>
    </source>
</evidence>
<dbReference type="UniPathway" id="UPA00061">
    <property type="reaction ID" value="UER00516"/>
</dbReference>
<dbReference type="AlphaFoldDB" id="A0A2G8RCN4"/>
<dbReference type="HAMAP" id="MF_00230">
    <property type="entry name" value="CobT"/>
    <property type="match status" value="1"/>
</dbReference>
<gene>
    <name evidence="10" type="primary">cobT</name>
    <name evidence="11" type="ORF">P775_14320</name>
</gene>
<comment type="similarity">
    <text evidence="2 10">Belongs to the CobT family.</text>
</comment>
<comment type="function">
    <text evidence="10">Catalyzes the synthesis of alpha-ribazole-5'-phosphate from nicotinate mononucleotide (NAMN) and 5,6-dimethylbenzimidazole (DMB).</text>
</comment>
<keyword evidence="5 10" id="KW-0169">Cobalamin biosynthesis</keyword>
<dbReference type="Gene3D" id="3.40.50.10210">
    <property type="match status" value="1"/>
</dbReference>
<dbReference type="InterPro" id="IPR023195">
    <property type="entry name" value="Nict_dMeBzImd_PRibTrfase_N"/>
</dbReference>
<feature type="active site" description="Proton acceptor" evidence="10">
    <location>
        <position position="317"/>
    </location>
</feature>
<protein>
    <recommendedName>
        <fullName evidence="4 10">Nicotinate-nucleotide--dimethylbenzimidazole phosphoribosyltransferase</fullName>
        <shortName evidence="10">NN:DBI PRT</shortName>
        <ecNumber evidence="3 10">2.4.2.21</ecNumber>
    </recommendedName>
    <alternativeName>
        <fullName evidence="8 10">N(1)-alpha-phosphoribosyltransferase</fullName>
    </alternativeName>
</protein>